<comment type="similarity">
    <text evidence="1">Belongs to the bacterial sugar transferase family.</text>
</comment>
<gene>
    <name evidence="4" type="ORF">JFN93_11555</name>
</gene>
<dbReference type="Proteomes" id="UP000636888">
    <property type="component" value="Unassembled WGS sequence"/>
</dbReference>
<dbReference type="InterPro" id="IPR003362">
    <property type="entry name" value="Bact_transf"/>
</dbReference>
<evidence type="ECO:0000313" key="5">
    <source>
        <dbReference type="Proteomes" id="UP000636888"/>
    </source>
</evidence>
<protein>
    <submittedName>
        <fullName evidence="4">Sugar transferase</fullName>
    </submittedName>
</protein>
<dbReference type="EMBL" id="JAEMHM010000008">
    <property type="protein sequence ID" value="MBJ6725347.1"/>
    <property type="molecule type" value="Genomic_DNA"/>
</dbReference>
<proteinExistence type="inferred from homology"/>
<evidence type="ECO:0000313" key="4">
    <source>
        <dbReference type="EMBL" id="MBJ6725347.1"/>
    </source>
</evidence>
<evidence type="ECO:0000259" key="3">
    <source>
        <dbReference type="Pfam" id="PF02397"/>
    </source>
</evidence>
<keyword evidence="2" id="KW-0812">Transmembrane</keyword>
<evidence type="ECO:0000256" key="2">
    <source>
        <dbReference type="SAM" id="Phobius"/>
    </source>
</evidence>
<keyword evidence="5" id="KW-1185">Reference proteome</keyword>
<reference evidence="4" key="1">
    <citation type="submission" date="2020-12" db="EMBL/GenBank/DDBJ databases">
        <title>Geomonas sp. Red875, isolated from river sediment.</title>
        <authorList>
            <person name="Xu Z."/>
            <person name="Zhang Z."/>
            <person name="Masuda Y."/>
            <person name="Itoh H."/>
            <person name="Senoo K."/>
        </authorList>
    </citation>
    <scope>NUCLEOTIDE SEQUENCE</scope>
    <source>
        <strain evidence="4">Red875</strain>
    </source>
</reference>
<dbReference type="Pfam" id="PF02397">
    <property type="entry name" value="Bac_transf"/>
    <property type="match status" value="1"/>
</dbReference>
<keyword evidence="2" id="KW-0472">Membrane</keyword>
<keyword evidence="2" id="KW-1133">Transmembrane helix</keyword>
<feature type="domain" description="Bacterial sugar transferase" evidence="3">
    <location>
        <begin position="171"/>
        <end position="367"/>
    </location>
</feature>
<dbReference type="PANTHER" id="PTHR30576:SF10">
    <property type="entry name" value="SLL5057 PROTEIN"/>
    <property type="match status" value="1"/>
</dbReference>
<accession>A0A8J7LYS2</accession>
<comment type="caution">
    <text evidence="4">The sequence shown here is derived from an EMBL/GenBank/DDBJ whole genome shotgun (WGS) entry which is preliminary data.</text>
</comment>
<feature type="transmembrane region" description="Helical" evidence="2">
    <location>
        <begin position="176"/>
        <end position="197"/>
    </location>
</feature>
<dbReference type="GO" id="GO:0016780">
    <property type="term" value="F:phosphotransferase activity, for other substituted phosphate groups"/>
    <property type="evidence" value="ECO:0007669"/>
    <property type="project" value="TreeGrafter"/>
</dbReference>
<evidence type="ECO:0000256" key="1">
    <source>
        <dbReference type="ARBA" id="ARBA00006464"/>
    </source>
</evidence>
<dbReference type="RefSeq" id="WP_199384230.1">
    <property type="nucleotide sequence ID" value="NZ_JAEMHM010000008.1"/>
</dbReference>
<sequence length="373" mass="41731">MATLRDDITGFAAASPRTLPEPVLPGEAAFDHILCRERKRAERTEDSLLLLLVDFSLLRQKERLQGCREAALVLPPLLRETDAYGWFRLGEVQGIVFTCLPRSGIQATRELLVQRVRDALQKGVEPELYAYLVISAIVFPETVDAPGDPLNALLYPEVVKAGPGRLADLAKRGVDLAGSLLLLVLGAPLFCVVALLIKLTSPGPVFFRQERLGAYGRVFTLLKFRSMRIDNDDAIHREFIRNFINAGGEGEKDPTTPFKIRNDPRLTPIGNFLRRSSIDELPQLVNVLTGAMSLVGPRPPIAYEVASYHPWHRLRLTRKPGITGLWQVRGRSRTTFDGMVRLDVEYIRHWSLWLDIKLLLATPLAVIRGKGAY</sequence>
<dbReference type="PANTHER" id="PTHR30576">
    <property type="entry name" value="COLANIC BIOSYNTHESIS UDP-GLUCOSE LIPID CARRIER TRANSFERASE"/>
    <property type="match status" value="1"/>
</dbReference>
<keyword evidence="4" id="KW-0808">Transferase</keyword>
<organism evidence="4 5">
    <name type="scientific">Geomesophilobacter sediminis</name>
    <dbReference type="NCBI Taxonomy" id="2798584"/>
    <lineage>
        <taxon>Bacteria</taxon>
        <taxon>Pseudomonadati</taxon>
        <taxon>Thermodesulfobacteriota</taxon>
        <taxon>Desulfuromonadia</taxon>
        <taxon>Geobacterales</taxon>
        <taxon>Geobacteraceae</taxon>
        <taxon>Geomesophilobacter</taxon>
    </lineage>
</organism>
<dbReference type="AlphaFoldDB" id="A0A8J7LYS2"/>
<name>A0A8J7LYS2_9BACT</name>